<gene>
    <name evidence="3" type="ORF">NMOB1V02_LOCUS843</name>
</gene>
<dbReference type="Pfam" id="PF17674">
    <property type="entry name" value="HHH_9"/>
    <property type="match status" value="1"/>
</dbReference>
<dbReference type="OrthoDB" id="995477at2759"/>
<sequence length="938" mass="103405">MDKPGYRSSVTIFPVEKVAKESVESDGMSSDSISRNVWQQTEFPGGTNCGSEGFCTNRPGCIRFCVKMFNGDDSVECLSATDVRKVKRKSVKCKPGIPRKKVTKRTTKPRTVKRESAILSDEDDEESSIAPKGGPSKKRKKNCPTSAMESNGLDDSVVILPDPPESSLISQQLQLPENVVRNVISLLGENNTIPFMCRYRRDTIGHLDPERLRDIESALNKIKVLKVRKINAIVNLRKKKVISQELSAAVESVTSIAELDALLEPFKASKVSPSNAARKLGLEPSARALLAGENVSFKSLVTEDLSVNQVKDGCKEILADIFAKDPEILTNLRPVARCLVKVKSTKLLLKSAADIRRKYRDLCDFSGFAHSLPSHRILAINRGCHEKMLSSEMNLNEDELFERFSSVVKSRWQPSDNPKIRSLFETAMYTAFPKIISLMKRELVGVMTEKANEGAVKEFGRNLRNLLFSSPLRGCNILGVDPGFTHGCKIAVIDKGGSLLDSDVIYPKFGCGVGASYAALNTLKKLVQKHLCEVTFLCCSIFLVDGIGEFEDNPQILAVGDGCGSLEFQDWVRQAIENQSFGNFALRIIPVSECGASVYSASPLAKAEFPGIDINIISAISIARRLLDPLSEFVKVEPRHLGIGMYQHDVPKAMLGEALDNVIMDCVSEIGADLNTASEAVLTRIAGLGPVRAKAVVDFRNEYGPFTNRTQLLMLKGMGPKTFQQCCGFVRIMPASSKRSESPKIPQKCVNLARIKCKVLEDIEFSQNFNPLDQTSVHPECYSRACKFLALCDVEVADVGYPASVSKIERFMSSNDRKNLASDLRMSFEKFEQMLEALTKTLDFDVRQRKIPSSYGEVRSLEKLKVGDVVVGRVRNVVSFGAFVDIGVGKDVLMHESAMGGAKESIRLGDYVQARVSSVEPANVKRVGLTFLSQVFED</sequence>
<dbReference type="GO" id="GO:0003735">
    <property type="term" value="F:structural constituent of ribosome"/>
    <property type="evidence" value="ECO:0007669"/>
    <property type="project" value="TreeGrafter"/>
</dbReference>
<dbReference type="InterPro" id="IPR012337">
    <property type="entry name" value="RNaseH-like_sf"/>
</dbReference>
<dbReference type="Gene3D" id="1.10.150.310">
    <property type="entry name" value="Tex RuvX-like domain-like"/>
    <property type="match status" value="1"/>
</dbReference>
<evidence type="ECO:0000313" key="3">
    <source>
        <dbReference type="EMBL" id="CAD7272932.1"/>
    </source>
</evidence>
<protein>
    <recommendedName>
        <fullName evidence="2">S1 motif domain-containing protein</fullName>
    </recommendedName>
</protein>
<dbReference type="InterPro" id="IPR032639">
    <property type="entry name" value="Tex_YqgF"/>
</dbReference>
<dbReference type="SUPFAM" id="SSF47781">
    <property type="entry name" value="RuvA domain 2-like"/>
    <property type="match status" value="2"/>
</dbReference>
<dbReference type="PANTHER" id="PTHR10724">
    <property type="entry name" value="30S RIBOSOMAL PROTEIN S1"/>
    <property type="match status" value="1"/>
</dbReference>
<dbReference type="Pfam" id="PF09371">
    <property type="entry name" value="Tex_N"/>
    <property type="match status" value="1"/>
</dbReference>
<dbReference type="InterPro" id="IPR010994">
    <property type="entry name" value="RuvA_2-like"/>
</dbReference>
<evidence type="ECO:0000259" key="2">
    <source>
        <dbReference type="PROSITE" id="PS50126"/>
    </source>
</evidence>
<accession>A0A7R9BD31</accession>
<dbReference type="Gene3D" id="2.40.50.140">
    <property type="entry name" value="Nucleic acid-binding proteins"/>
    <property type="match status" value="1"/>
</dbReference>
<dbReference type="GO" id="GO:0003729">
    <property type="term" value="F:mRNA binding"/>
    <property type="evidence" value="ECO:0007669"/>
    <property type="project" value="TreeGrafter"/>
</dbReference>
<name>A0A7R9BD31_9CRUS</name>
<dbReference type="PANTHER" id="PTHR10724:SF10">
    <property type="entry name" value="S1 RNA-BINDING DOMAIN-CONTAINING PROTEIN 1"/>
    <property type="match status" value="1"/>
</dbReference>
<dbReference type="Proteomes" id="UP000678499">
    <property type="component" value="Unassembled WGS sequence"/>
</dbReference>
<dbReference type="SUPFAM" id="SSF53098">
    <property type="entry name" value="Ribonuclease H-like"/>
    <property type="match status" value="1"/>
</dbReference>
<dbReference type="FunFam" id="1.10.10.650:FF:000001">
    <property type="entry name" value="S1 RNA-binding domain 1"/>
    <property type="match status" value="1"/>
</dbReference>
<evidence type="ECO:0000256" key="1">
    <source>
        <dbReference type="SAM" id="MobiDB-lite"/>
    </source>
</evidence>
<dbReference type="PROSITE" id="PS50126">
    <property type="entry name" value="S1"/>
    <property type="match status" value="1"/>
</dbReference>
<dbReference type="InterPro" id="IPR050437">
    <property type="entry name" value="Ribos_protein_bS1-like"/>
</dbReference>
<dbReference type="Pfam" id="PF12836">
    <property type="entry name" value="HHH_3"/>
    <property type="match status" value="1"/>
</dbReference>
<feature type="domain" description="S1 motif" evidence="2">
    <location>
        <begin position="867"/>
        <end position="932"/>
    </location>
</feature>
<dbReference type="InterPro" id="IPR003029">
    <property type="entry name" value="S1_domain"/>
</dbReference>
<feature type="region of interest" description="Disordered" evidence="1">
    <location>
        <begin position="94"/>
        <end position="150"/>
    </location>
</feature>
<feature type="compositionally biased region" description="Basic residues" evidence="1">
    <location>
        <begin position="94"/>
        <end position="111"/>
    </location>
</feature>
<dbReference type="SUPFAM" id="SSF50249">
    <property type="entry name" value="Nucleic acid-binding proteins"/>
    <property type="match status" value="1"/>
</dbReference>
<dbReference type="Gene3D" id="1.10.3500.10">
    <property type="entry name" value="Tex N-terminal region-like"/>
    <property type="match status" value="2"/>
</dbReference>
<dbReference type="Pfam" id="PF00575">
    <property type="entry name" value="S1"/>
    <property type="match status" value="1"/>
</dbReference>
<dbReference type="InterPro" id="IPR055179">
    <property type="entry name" value="Tex-like_central_region"/>
</dbReference>
<dbReference type="SMART" id="SM00316">
    <property type="entry name" value="S1"/>
    <property type="match status" value="1"/>
</dbReference>
<dbReference type="InterPro" id="IPR012340">
    <property type="entry name" value="NA-bd_OB-fold"/>
</dbReference>
<dbReference type="Pfam" id="PF22706">
    <property type="entry name" value="Tex_central_region"/>
    <property type="match status" value="1"/>
</dbReference>
<dbReference type="InterPro" id="IPR041692">
    <property type="entry name" value="HHH_9"/>
</dbReference>
<dbReference type="AlphaFoldDB" id="A0A7R9BD31"/>
<dbReference type="InterPro" id="IPR018974">
    <property type="entry name" value="Tex-like_N"/>
</dbReference>
<dbReference type="InterPro" id="IPR023323">
    <property type="entry name" value="Tex-like_dom_sf"/>
</dbReference>
<proteinExistence type="predicted"/>
<dbReference type="InterPro" id="IPR023319">
    <property type="entry name" value="Tex-like_HTH_dom_sf"/>
</dbReference>
<dbReference type="GO" id="GO:0006412">
    <property type="term" value="P:translation"/>
    <property type="evidence" value="ECO:0007669"/>
    <property type="project" value="TreeGrafter"/>
</dbReference>
<organism evidence="3">
    <name type="scientific">Notodromas monacha</name>
    <dbReference type="NCBI Taxonomy" id="399045"/>
    <lineage>
        <taxon>Eukaryota</taxon>
        <taxon>Metazoa</taxon>
        <taxon>Ecdysozoa</taxon>
        <taxon>Arthropoda</taxon>
        <taxon>Crustacea</taxon>
        <taxon>Oligostraca</taxon>
        <taxon>Ostracoda</taxon>
        <taxon>Podocopa</taxon>
        <taxon>Podocopida</taxon>
        <taxon>Cypridocopina</taxon>
        <taxon>Cypridoidea</taxon>
        <taxon>Cyprididae</taxon>
        <taxon>Notodromas</taxon>
    </lineage>
</organism>
<reference evidence="3" key="1">
    <citation type="submission" date="2020-11" db="EMBL/GenBank/DDBJ databases">
        <authorList>
            <person name="Tran Van P."/>
        </authorList>
    </citation>
    <scope>NUCLEOTIDE SEQUENCE</scope>
</reference>
<dbReference type="SUPFAM" id="SSF158832">
    <property type="entry name" value="Tex N-terminal region-like"/>
    <property type="match status" value="1"/>
</dbReference>
<dbReference type="Gene3D" id="1.10.10.650">
    <property type="entry name" value="RuvA domain 2-like"/>
    <property type="match status" value="1"/>
</dbReference>
<dbReference type="Pfam" id="PF16921">
    <property type="entry name" value="Tex_YqgF"/>
    <property type="match status" value="2"/>
</dbReference>
<evidence type="ECO:0000313" key="4">
    <source>
        <dbReference type="Proteomes" id="UP000678499"/>
    </source>
</evidence>
<keyword evidence="4" id="KW-1185">Reference proteome</keyword>
<dbReference type="EMBL" id="CAJPEX010000077">
    <property type="protein sequence ID" value="CAG0913084.1"/>
    <property type="molecule type" value="Genomic_DNA"/>
</dbReference>
<dbReference type="EMBL" id="OA882114">
    <property type="protein sequence ID" value="CAD7272932.1"/>
    <property type="molecule type" value="Genomic_DNA"/>
</dbReference>